<dbReference type="EMBL" id="CH473951">
    <property type="protein sequence ID" value="EDM02391.1"/>
    <property type="molecule type" value="Genomic_DNA"/>
</dbReference>
<evidence type="ECO:0000313" key="1">
    <source>
        <dbReference type="EMBL" id="EDM02391.1"/>
    </source>
</evidence>
<name>A6HU28_RAT</name>
<dbReference type="AlphaFoldDB" id="A6HU28"/>
<sequence>MTSSRLSCDCKGLRVIVELVVQGRLILKSYLLPLLWSSKPWKSHQETERCEKKTLAQWKCHI</sequence>
<organism evidence="1 2">
    <name type="scientific">Rattus norvegicus</name>
    <name type="common">Rat</name>
    <dbReference type="NCBI Taxonomy" id="10116"/>
    <lineage>
        <taxon>Eukaryota</taxon>
        <taxon>Metazoa</taxon>
        <taxon>Chordata</taxon>
        <taxon>Craniata</taxon>
        <taxon>Vertebrata</taxon>
        <taxon>Euteleostomi</taxon>
        <taxon>Mammalia</taxon>
        <taxon>Eutheria</taxon>
        <taxon>Euarchontoglires</taxon>
        <taxon>Glires</taxon>
        <taxon>Rodentia</taxon>
        <taxon>Myomorpha</taxon>
        <taxon>Muroidea</taxon>
        <taxon>Muridae</taxon>
        <taxon>Murinae</taxon>
        <taxon>Rattus</taxon>
    </lineage>
</organism>
<gene>
    <name evidence="1" type="ORF">rCG_37121</name>
</gene>
<proteinExistence type="predicted"/>
<accession>A6HU28</accession>
<evidence type="ECO:0000313" key="2">
    <source>
        <dbReference type="Proteomes" id="UP000234681"/>
    </source>
</evidence>
<dbReference type="Proteomes" id="UP000234681">
    <property type="component" value="Chromosome 15"/>
</dbReference>
<reference evidence="1 2" key="1">
    <citation type="submission" date="2005-07" db="EMBL/GenBank/DDBJ databases">
        <authorList>
            <person name="Mural R.J."/>
            <person name="Li P.W."/>
            <person name="Adams M.D."/>
            <person name="Amanatides P.G."/>
            <person name="Baden-Tillson H."/>
            <person name="Barnstead M."/>
            <person name="Chin S.H."/>
            <person name="Dew I."/>
            <person name="Evans C.A."/>
            <person name="Ferriera S."/>
            <person name="Flanigan M."/>
            <person name="Fosler C."/>
            <person name="Glodek A."/>
            <person name="Gu Z."/>
            <person name="Holt R.A."/>
            <person name="Jennings D."/>
            <person name="Kraft C.L."/>
            <person name="Lu F."/>
            <person name="Nguyen T."/>
            <person name="Nusskern D.R."/>
            <person name="Pfannkoch C.M."/>
            <person name="Sitter C."/>
            <person name="Sutton G.G."/>
            <person name="Venter J.C."/>
            <person name="Wang Z."/>
            <person name="Woodage T."/>
            <person name="Zheng X.H."/>
            <person name="Zhong F."/>
        </authorList>
    </citation>
    <scope>NUCLEOTIDE SEQUENCE [LARGE SCALE GENOMIC DNA]</scope>
    <source>
        <strain>BN</strain>
        <strain evidence="2">Sprague-Dawley</strain>
    </source>
</reference>
<protein>
    <submittedName>
        <fullName evidence="1">RCG37121</fullName>
    </submittedName>
</protein>